<feature type="coiled-coil region" evidence="2">
    <location>
        <begin position="82"/>
        <end position="112"/>
    </location>
</feature>
<comment type="caution">
    <text evidence="4">The sequence shown here is derived from an EMBL/GenBank/DDBJ whole genome shotgun (WGS) entry which is preliminary data.</text>
</comment>
<keyword evidence="5" id="KW-1185">Reference proteome</keyword>
<dbReference type="EMBL" id="BLZR01000001">
    <property type="protein sequence ID" value="GFP75621.1"/>
    <property type="molecule type" value="Genomic_DNA"/>
</dbReference>
<dbReference type="Gene3D" id="1.10.1660.10">
    <property type="match status" value="1"/>
</dbReference>
<evidence type="ECO:0000256" key="1">
    <source>
        <dbReference type="ARBA" id="ARBA00023125"/>
    </source>
</evidence>
<dbReference type="PROSITE" id="PS00552">
    <property type="entry name" value="HTH_MERR_1"/>
    <property type="match status" value="1"/>
</dbReference>
<dbReference type="SMART" id="SM00422">
    <property type="entry name" value="HTH_MERR"/>
    <property type="match status" value="1"/>
</dbReference>
<dbReference type="AlphaFoldDB" id="A0A6V8SFQ8"/>
<gene>
    <name evidence="4" type="ORF">bsdtw1_01708</name>
</gene>
<dbReference type="GO" id="GO:0003677">
    <property type="term" value="F:DNA binding"/>
    <property type="evidence" value="ECO:0007669"/>
    <property type="project" value="UniProtKB-KW"/>
</dbReference>
<accession>A0A6V8SFQ8</accession>
<sequence length="245" mass="28488">MKMQNKNWKVGDLSKLTGLTIRTLHHYDEIGLLCPSFRNDAGHRFYSEGDIIKLHQIMSLKQLEFSLDEIKAFLENPKYNPIDVIEMQLKRLDEEISLKKQLRSDLNELLEVFNSWQRPSLDQFINSIELIRNQKKYFTKEQQIKLKKQYDKLNQNNSSDILNSWSNIISSFQAEMENGTPIDDLKVIKLAKQWQEGINLFTGGDSEIINSAERYYMDNPQAAKGSGMSGELYEYIKKALANIES</sequence>
<evidence type="ECO:0000313" key="4">
    <source>
        <dbReference type="EMBL" id="GFP75621.1"/>
    </source>
</evidence>
<keyword evidence="2" id="KW-0175">Coiled coil</keyword>
<dbReference type="Pfam" id="PF13411">
    <property type="entry name" value="MerR_1"/>
    <property type="match status" value="1"/>
</dbReference>
<feature type="domain" description="HTH merR-type" evidence="3">
    <location>
        <begin position="7"/>
        <end position="76"/>
    </location>
</feature>
<proteinExistence type="predicted"/>
<dbReference type="InterPro" id="IPR009061">
    <property type="entry name" value="DNA-bd_dom_put_sf"/>
</dbReference>
<name>A0A6V8SFQ8_9CLOT</name>
<keyword evidence="1" id="KW-0238">DNA-binding</keyword>
<evidence type="ECO:0000313" key="5">
    <source>
        <dbReference type="Proteomes" id="UP000580568"/>
    </source>
</evidence>
<dbReference type="SUPFAM" id="SSF46955">
    <property type="entry name" value="Putative DNA-binding domain"/>
    <property type="match status" value="1"/>
</dbReference>
<dbReference type="CDD" id="cd04788">
    <property type="entry name" value="HTH_NolA-AlbR"/>
    <property type="match status" value="1"/>
</dbReference>
<protein>
    <recommendedName>
        <fullName evidence="3">HTH merR-type domain-containing protein</fullName>
    </recommendedName>
</protein>
<dbReference type="InterPro" id="IPR047057">
    <property type="entry name" value="MerR_fam"/>
</dbReference>
<dbReference type="InterPro" id="IPR012925">
    <property type="entry name" value="TipAS_dom"/>
</dbReference>
<evidence type="ECO:0000256" key="2">
    <source>
        <dbReference type="SAM" id="Coils"/>
    </source>
</evidence>
<dbReference type="PANTHER" id="PTHR30204:SF90">
    <property type="entry name" value="HTH-TYPE TRANSCRIPTIONAL ACTIVATOR MTA"/>
    <property type="match status" value="1"/>
</dbReference>
<evidence type="ECO:0000259" key="3">
    <source>
        <dbReference type="PROSITE" id="PS50937"/>
    </source>
</evidence>
<dbReference type="Pfam" id="PF07739">
    <property type="entry name" value="TipAS"/>
    <property type="match status" value="1"/>
</dbReference>
<organism evidence="4 5">
    <name type="scientific">Clostridium fungisolvens</name>
    <dbReference type="NCBI Taxonomy" id="1604897"/>
    <lineage>
        <taxon>Bacteria</taxon>
        <taxon>Bacillati</taxon>
        <taxon>Bacillota</taxon>
        <taxon>Clostridia</taxon>
        <taxon>Eubacteriales</taxon>
        <taxon>Clostridiaceae</taxon>
        <taxon>Clostridium</taxon>
    </lineage>
</organism>
<dbReference type="PANTHER" id="PTHR30204">
    <property type="entry name" value="REDOX-CYCLING DRUG-SENSING TRANSCRIPTIONAL ACTIVATOR SOXR"/>
    <property type="match status" value="1"/>
</dbReference>
<dbReference type="Proteomes" id="UP000580568">
    <property type="component" value="Unassembled WGS sequence"/>
</dbReference>
<reference evidence="4 5" key="1">
    <citation type="submission" date="2020-07" db="EMBL/GenBank/DDBJ databases">
        <title>A new beta-1,3-glucan-decomposing anaerobic bacterium isolated from anoxic soil subjected to biological soil disinfestation.</title>
        <authorList>
            <person name="Ueki A."/>
            <person name="Tonouchi A."/>
        </authorList>
    </citation>
    <scope>NUCLEOTIDE SEQUENCE [LARGE SCALE GENOMIC DNA]</scope>
    <source>
        <strain evidence="4 5">TW1</strain>
    </source>
</reference>
<dbReference type="InterPro" id="IPR000551">
    <property type="entry name" value="MerR-type_HTH_dom"/>
</dbReference>
<dbReference type="GO" id="GO:0003700">
    <property type="term" value="F:DNA-binding transcription factor activity"/>
    <property type="evidence" value="ECO:0007669"/>
    <property type="project" value="InterPro"/>
</dbReference>
<dbReference type="PROSITE" id="PS50937">
    <property type="entry name" value="HTH_MERR_2"/>
    <property type="match status" value="1"/>
</dbReference>